<dbReference type="PANTHER" id="PTHR44591:SF21">
    <property type="entry name" value="TWO-COMPONENT RESPONSE REGULATOR"/>
    <property type="match status" value="1"/>
</dbReference>
<dbReference type="AlphaFoldDB" id="A0A512C3B9"/>
<feature type="modified residue" description="4-aspartylphosphate" evidence="2">
    <location>
        <position position="43"/>
    </location>
</feature>
<dbReference type="GO" id="GO:0000160">
    <property type="term" value="P:phosphorelay signal transduction system"/>
    <property type="evidence" value="ECO:0007669"/>
    <property type="project" value="InterPro"/>
</dbReference>
<protein>
    <recommendedName>
        <fullName evidence="3">Response regulatory domain-containing protein</fullName>
    </recommendedName>
</protein>
<feature type="domain" description="Response regulatory" evidence="3">
    <location>
        <begin position="1"/>
        <end position="106"/>
    </location>
</feature>
<accession>A0A512C3B9</accession>
<evidence type="ECO:0000313" key="5">
    <source>
        <dbReference type="Proteomes" id="UP000321085"/>
    </source>
</evidence>
<organism evidence="4 5">
    <name type="scientific">Microvirga aerophila</name>
    <dbReference type="NCBI Taxonomy" id="670291"/>
    <lineage>
        <taxon>Bacteria</taxon>
        <taxon>Pseudomonadati</taxon>
        <taxon>Pseudomonadota</taxon>
        <taxon>Alphaproteobacteria</taxon>
        <taxon>Hyphomicrobiales</taxon>
        <taxon>Methylobacteriaceae</taxon>
        <taxon>Microvirga</taxon>
    </lineage>
</organism>
<dbReference type="Pfam" id="PF00072">
    <property type="entry name" value="Response_reg"/>
    <property type="match status" value="1"/>
</dbReference>
<dbReference type="Gene3D" id="3.40.50.2300">
    <property type="match status" value="1"/>
</dbReference>
<name>A0A512C3B9_9HYPH</name>
<keyword evidence="5" id="KW-1185">Reference proteome</keyword>
<sequence length="128" mass="13482">MQVAEMAETVLVERGHSVMSARSADGALAILQAGSRFDVVFSDLVMPGEMDGVGLARTIRERWPWIAIVLATGYSEAVAEADREGFAVLRKPYVPEALEAALQQAAASASEMGNVVPFRTSTSPSAGG</sequence>
<evidence type="ECO:0000256" key="2">
    <source>
        <dbReference type="PROSITE-ProRule" id="PRU00169"/>
    </source>
</evidence>
<proteinExistence type="predicted"/>
<dbReference type="InterPro" id="IPR001789">
    <property type="entry name" value="Sig_transdc_resp-reg_receiver"/>
</dbReference>
<dbReference type="EMBL" id="BJYU01000230">
    <property type="protein sequence ID" value="GEO18703.1"/>
    <property type="molecule type" value="Genomic_DNA"/>
</dbReference>
<dbReference type="PROSITE" id="PS50110">
    <property type="entry name" value="RESPONSE_REGULATORY"/>
    <property type="match status" value="1"/>
</dbReference>
<dbReference type="PANTHER" id="PTHR44591">
    <property type="entry name" value="STRESS RESPONSE REGULATOR PROTEIN 1"/>
    <property type="match status" value="1"/>
</dbReference>
<reference evidence="4 5" key="1">
    <citation type="submission" date="2019-07" db="EMBL/GenBank/DDBJ databases">
        <title>Whole genome shotgun sequence of Microvirga aerophila NBRC 106136.</title>
        <authorList>
            <person name="Hosoyama A."/>
            <person name="Uohara A."/>
            <person name="Ohji S."/>
            <person name="Ichikawa N."/>
        </authorList>
    </citation>
    <scope>NUCLEOTIDE SEQUENCE [LARGE SCALE GENOMIC DNA]</scope>
    <source>
        <strain evidence="4 5">NBRC 106136</strain>
    </source>
</reference>
<keyword evidence="1 2" id="KW-0597">Phosphoprotein</keyword>
<dbReference type="Proteomes" id="UP000321085">
    <property type="component" value="Unassembled WGS sequence"/>
</dbReference>
<dbReference type="SMART" id="SM00448">
    <property type="entry name" value="REC"/>
    <property type="match status" value="1"/>
</dbReference>
<gene>
    <name evidence="4" type="ORF">MAE02_63990</name>
</gene>
<dbReference type="InterPro" id="IPR011006">
    <property type="entry name" value="CheY-like_superfamily"/>
</dbReference>
<dbReference type="SUPFAM" id="SSF52172">
    <property type="entry name" value="CheY-like"/>
    <property type="match status" value="1"/>
</dbReference>
<comment type="caution">
    <text evidence="4">The sequence shown here is derived from an EMBL/GenBank/DDBJ whole genome shotgun (WGS) entry which is preliminary data.</text>
</comment>
<dbReference type="InterPro" id="IPR050595">
    <property type="entry name" value="Bact_response_regulator"/>
</dbReference>
<evidence type="ECO:0000259" key="3">
    <source>
        <dbReference type="PROSITE" id="PS50110"/>
    </source>
</evidence>
<evidence type="ECO:0000256" key="1">
    <source>
        <dbReference type="ARBA" id="ARBA00022553"/>
    </source>
</evidence>
<evidence type="ECO:0000313" key="4">
    <source>
        <dbReference type="EMBL" id="GEO18703.1"/>
    </source>
</evidence>